<dbReference type="InterPro" id="IPR007529">
    <property type="entry name" value="Znf_HIT"/>
</dbReference>
<dbReference type="AlphaFoldDB" id="A0A1D1YL09"/>
<keyword evidence="2" id="KW-0690">Ribosome biogenesis</keyword>
<dbReference type="CDD" id="cd23023">
    <property type="entry name" value="zf-HIT_BCD1"/>
    <property type="match status" value="1"/>
</dbReference>
<reference evidence="16" key="1">
    <citation type="submission" date="2015-07" db="EMBL/GenBank/DDBJ databases">
        <title>Transcriptome Assembly of Anthurium amnicola.</title>
        <authorList>
            <person name="Suzuki J."/>
        </authorList>
    </citation>
    <scope>NUCLEOTIDE SEQUENCE</scope>
</reference>
<evidence type="ECO:0000256" key="12">
    <source>
        <dbReference type="ARBA" id="ARBA00077531"/>
    </source>
</evidence>
<evidence type="ECO:0000256" key="4">
    <source>
        <dbReference type="ARBA" id="ARBA00022723"/>
    </source>
</evidence>
<evidence type="ECO:0000256" key="8">
    <source>
        <dbReference type="ARBA" id="ARBA00049598"/>
    </source>
</evidence>
<sequence length="502" mass="57471">KPCANPHLPRNPDEPLRRSLPSPAMGEPEGASSPNAGTPSPCEECNENPWKYRCPACSIRTCGLPCVRSHKHRTGCTGQRNRTQFVPLSQFDDNLLLSDYNLLEEAKRSAESARRMRSLFDSQHGGVGWHPGGFRGHPGFKLPFKLRMLRNAAFRRKARLLLQPAGMSKREKNQSRYDQSPPMVCRLQLTQLNLYKSDWFLELLSHQLDRNKSIFWTIEWHFHSANVILTDHSVDEHMNLISIMEKHLKPTPWNHQLRPFCNAELDDLKFFLQKNSKDSKSPFRKMDIRVPIGQQMANITIVEYPVILVLLPTDSYDFEVEVDKMPFHKDVKKVENLDNQLSPKGILFREEELEENDASSGTRILDLMEYNNSELYSKSQIVNGCSLPAKTASLSDVKMPRSADESSVPVCVIKGHARDGEQANEYSHCHNDSPKLSFSTDFDFEQDLKDAYSDFIGEIDPDDFLCLDGDYSEKCQEEDDKMDACREELVESELEEGEIPNY</sequence>
<evidence type="ECO:0000256" key="10">
    <source>
        <dbReference type="ARBA" id="ARBA00061949"/>
    </source>
</evidence>
<comment type="similarity">
    <text evidence="9">Belongs to the BCD1 family.</text>
</comment>
<dbReference type="PANTHER" id="PTHR13483">
    <property type="entry name" value="BOX C_D SNORNA PROTEIN 1-RELATED"/>
    <property type="match status" value="1"/>
</dbReference>
<evidence type="ECO:0000256" key="2">
    <source>
        <dbReference type="ARBA" id="ARBA00022517"/>
    </source>
</evidence>
<keyword evidence="3" id="KW-0597">Phosphoprotein</keyword>
<dbReference type="GO" id="GO:0048254">
    <property type="term" value="P:snoRNA localization"/>
    <property type="evidence" value="ECO:0007669"/>
    <property type="project" value="TreeGrafter"/>
</dbReference>
<dbReference type="FunFam" id="3.30.60.190:FF:000001">
    <property type="entry name" value="box C/D snoRNA protein 1"/>
    <property type="match status" value="1"/>
</dbReference>
<gene>
    <name evidence="16" type="primary">Znhit6</name>
    <name evidence="16" type="ORF">g.71076</name>
</gene>
<dbReference type="GO" id="GO:0000463">
    <property type="term" value="P:maturation of LSU-rRNA from tricistronic rRNA transcript (SSU-rRNA, 5.8S rRNA, LSU-rRNA)"/>
    <property type="evidence" value="ECO:0007669"/>
    <property type="project" value="TreeGrafter"/>
</dbReference>
<evidence type="ECO:0000313" key="16">
    <source>
        <dbReference type="EMBL" id="JAT55327.1"/>
    </source>
</evidence>
<keyword evidence="4" id="KW-0479">Metal-binding</keyword>
<dbReference type="InterPro" id="IPR051639">
    <property type="entry name" value="BCD1"/>
</dbReference>
<comment type="subunit">
    <text evidence="10">Interacts with FBL, SNU13, NOP58, NUFIP1, RUVBL1, RUVBL2 and TAF9. Interacts (via HIT-type zinc finger) with the RUVBL1/RUVBL2 complex in the presence of ADP.</text>
</comment>
<evidence type="ECO:0000256" key="1">
    <source>
        <dbReference type="ARBA" id="ARBA00022499"/>
    </source>
</evidence>
<dbReference type="InterPro" id="IPR057721">
    <property type="entry name" value="BCD1_alpha/beta"/>
</dbReference>
<dbReference type="Pfam" id="PF04438">
    <property type="entry name" value="zf-HIT"/>
    <property type="match status" value="1"/>
</dbReference>
<organism evidence="16">
    <name type="scientific">Anthurium amnicola</name>
    <dbReference type="NCBI Taxonomy" id="1678845"/>
    <lineage>
        <taxon>Eukaryota</taxon>
        <taxon>Viridiplantae</taxon>
        <taxon>Streptophyta</taxon>
        <taxon>Embryophyta</taxon>
        <taxon>Tracheophyta</taxon>
        <taxon>Spermatophyta</taxon>
        <taxon>Magnoliopsida</taxon>
        <taxon>Liliopsida</taxon>
        <taxon>Araceae</taxon>
        <taxon>Pothoideae</taxon>
        <taxon>Potheae</taxon>
        <taxon>Anthurium</taxon>
    </lineage>
</organism>
<evidence type="ECO:0000259" key="15">
    <source>
        <dbReference type="PROSITE" id="PS51083"/>
    </source>
</evidence>
<dbReference type="EMBL" id="GDJX01012609">
    <property type="protein sequence ID" value="JAT55327.1"/>
    <property type="molecule type" value="Transcribed_RNA"/>
</dbReference>
<dbReference type="GO" id="GO:0008270">
    <property type="term" value="F:zinc ion binding"/>
    <property type="evidence" value="ECO:0007669"/>
    <property type="project" value="UniProtKB-UniRule"/>
</dbReference>
<feature type="region of interest" description="Disordered" evidence="14">
    <location>
        <begin position="1"/>
        <end position="41"/>
    </location>
</feature>
<keyword evidence="1" id="KW-1017">Isopeptide bond</keyword>
<evidence type="ECO:0000256" key="5">
    <source>
        <dbReference type="ARBA" id="ARBA00022771"/>
    </source>
</evidence>
<name>A0A1D1YL09_9ARAE</name>
<evidence type="ECO:0000256" key="6">
    <source>
        <dbReference type="ARBA" id="ARBA00022833"/>
    </source>
</evidence>
<evidence type="ECO:0000256" key="3">
    <source>
        <dbReference type="ARBA" id="ARBA00022553"/>
    </source>
</evidence>
<dbReference type="GO" id="GO:0000492">
    <property type="term" value="P:box C/D snoRNP assembly"/>
    <property type="evidence" value="ECO:0007669"/>
    <property type="project" value="TreeGrafter"/>
</dbReference>
<evidence type="ECO:0000256" key="13">
    <source>
        <dbReference type="PROSITE-ProRule" id="PRU00453"/>
    </source>
</evidence>
<keyword evidence="7" id="KW-0832">Ubl conjugation</keyword>
<feature type="domain" description="HIT-type" evidence="15">
    <location>
        <begin position="42"/>
        <end position="76"/>
    </location>
</feature>
<protein>
    <recommendedName>
        <fullName evidence="11">Box C/D snoRNA protein 1</fullName>
    </recommendedName>
    <alternativeName>
        <fullName evidence="12">Zinc finger HIT domain-containing protein 6</fullName>
    </alternativeName>
</protein>
<dbReference type="PROSITE" id="PS51083">
    <property type="entry name" value="ZF_HIT"/>
    <property type="match status" value="1"/>
</dbReference>
<keyword evidence="5 13" id="KW-0863">Zinc-finger</keyword>
<dbReference type="GO" id="GO:0005634">
    <property type="term" value="C:nucleus"/>
    <property type="evidence" value="ECO:0007669"/>
    <property type="project" value="TreeGrafter"/>
</dbReference>
<proteinExistence type="inferred from homology"/>
<evidence type="ECO:0000256" key="9">
    <source>
        <dbReference type="ARBA" id="ARBA00049654"/>
    </source>
</evidence>
<accession>A0A1D1YL09</accession>
<evidence type="ECO:0000256" key="7">
    <source>
        <dbReference type="ARBA" id="ARBA00022843"/>
    </source>
</evidence>
<dbReference type="SUPFAM" id="SSF144232">
    <property type="entry name" value="HIT/MYND zinc finger-like"/>
    <property type="match status" value="1"/>
</dbReference>
<evidence type="ECO:0000256" key="11">
    <source>
        <dbReference type="ARBA" id="ARBA00068630"/>
    </source>
</evidence>
<feature type="non-terminal residue" evidence="16">
    <location>
        <position position="1"/>
    </location>
</feature>
<evidence type="ECO:0000256" key="14">
    <source>
        <dbReference type="SAM" id="MobiDB-lite"/>
    </source>
</evidence>
<keyword evidence="6" id="KW-0862">Zinc</keyword>
<dbReference type="Gene3D" id="3.30.60.190">
    <property type="match status" value="1"/>
</dbReference>
<dbReference type="Pfam" id="PF25790">
    <property type="entry name" value="BCD1"/>
    <property type="match status" value="1"/>
</dbReference>
<dbReference type="PANTHER" id="PTHR13483:SF3">
    <property type="entry name" value="BOX C_D SNORNA PROTEIN 1"/>
    <property type="match status" value="1"/>
</dbReference>
<dbReference type="GO" id="GO:0070761">
    <property type="term" value="C:pre-snoRNP complex"/>
    <property type="evidence" value="ECO:0007669"/>
    <property type="project" value="TreeGrafter"/>
</dbReference>
<comment type="function">
    <text evidence="8">Required for box C/D snoRNAs accumulation involved in snoRNA processing, snoRNA transport to the nucleolus and ribosome biogenesis.</text>
</comment>